<dbReference type="InterPro" id="IPR003594">
    <property type="entry name" value="HATPase_dom"/>
</dbReference>
<dbReference type="Gene3D" id="3.30.565.10">
    <property type="entry name" value="Histidine kinase-like ATPase, C-terminal domain"/>
    <property type="match status" value="1"/>
</dbReference>
<feature type="domain" description="Histidine kinase" evidence="11">
    <location>
        <begin position="680"/>
        <end position="773"/>
    </location>
</feature>
<dbReference type="InterPro" id="IPR011712">
    <property type="entry name" value="Sig_transdc_His_kin_sub3_dim/P"/>
</dbReference>
<dbReference type="InterPro" id="IPR050482">
    <property type="entry name" value="Sensor_HK_TwoCompSys"/>
</dbReference>
<keyword evidence="3" id="KW-0597">Phosphoprotein</keyword>
<feature type="transmembrane region" description="Helical" evidence="9">
    <location>
        <begin position="171"/>
        <end position="192"/>
    </location>
</feature>
<comment type="caution">
    <text evidence="12">The sequence shown here is derived from an EMBL/GenBank/DDBJ whole genome shotgun (WGS) entry which is preliminary data.</text>
</comment>
<evidence type="ECO:0000256" key="4">
    <source>
        <dbReference type="ARBA" id="ARBA00022679"/>
    </source>
</evidence>
<evidence type="ECO:0000313" key="12">
    <source>
        <dbReference type="EMBL" id="RAV16752.1"/>
    </source>
</evidence>
<feature type="transmembrane region" description="Helical" evidence="9">
    <location>
        <begin position="272"/>
        <end position="293"/>
    </location>
</feature>
<keyword evidence="13" id="KW-1185">Reference proteome</keyword>
<evidence type="ECO:0000256" key="9">
    <source>
        <dbReference type="SAM" id="Phobius"/>
    </source>
</evidence>
<evidence type="ECO:0000256" key="2">
    <source>
        <dbReference type="ARBA" id="ARBA00012438"/>
    </source>
</evidence>
<evidence type="ECO:0000256" key="6">
    <source>
        <dbReference type="ARBA" id="ARBA00022777"/>
    </source>
</evidence>
<keyword evidence="9" id="KW-1133">Transmembrane helix</keyword>
<accession>A0A329MAQ9</accession>
<gene>
    <name evidence="12" type="ORF">DQG23_28370</name>
</gene>
<evidence type="ECO:0000256" key="1">
    <source>
        <dbReference type="ARBA" id="ARBA00000085"/>
    </source>
</evidence>
<dbReference type="GO" id="GO:0016020">
    <property type="term" value="C:membrane"/>
    <property type="evidence" value="ECO:0007669"/>
    <property type="project" value="InterPro"/>
</dbReference>
<feature type="transmembrane region" description="Helical" evidence="9">
    <location>
        <begin position="335"/>
        <end position="359"/>
    </location>
</feature>
<feature type="transmembrane region" description="Helical" evidence="9">
    <location>
        <begin position="12"/>
        <end position="33"/>
    </location>
</feature>
<dbReference type="EMBL" id="QMFB01000020">
    <property type="protein sequence ID" value="RAV16752.1"/>
    <property type="molecule type" value="Genomic_DNA"/>
</dbReference>
<evidence type="ECO:0000256" key="8">
    <source>
        <dbReference type="ARBA" id="ARBA00023012"/>
    </source>
</evidence>
<feature type="transmembrane region" description="Helical" evidence="9">
    <location>
        <begin position="111"/>
        <end position="132"/>
    </location>
</feature>
<organism evidence="12 13">
    <name type="scientific">Paenibacillus contaminans</name>
    <dbReference type="NCBI Taxonomy" id="450362"/>
    <lineage>
        <taxon>Bacteria</taxon>
        <taxon>Bacillati</taxon>
        <taxon>Bacillota</taxon>
        <taxon>Bacilli</taxon>
        <taxon>Bacillales</taxon>
        <taxon>Paenibacillaceae</taxon>
        <taxon>Paenibacillus</taxon>
    </lineage>
</organism>
<dbReference type="SUPFAM" id="SSF55874">
    <property type="entry name" value="ATPase domain of HSP90 chaperone/DNA topoisomerase II/histidine kinase"/>
    <property type="match status" value="1"/>
</dbReference>
<evidence type="ECO:0000256" key="5">
    <source>
        <dbReference type="ARBA" id="ARBA00022741"/>
    </source>
</evidence>
<evidence type="ECO:0000313" key="13">
    <source>
        <dbReference type="Proteomes" id="UP000250369"/>
    </source>
</evidence>
<comment type="catalytic activity">
    <reaction evidence="1">
        <text>ATP + protein L-histidine = ADP + protein N-phospho-L-histidine.</text>
        <dbReference type="EC" id="2.7.13.3"/>
    </reaction>
</comment>
<dbReference type="CDD" id="cd16917">
    <property type="entry name" value="HATPase_UhpB-NarQ-NarX-like"/>
    <property type="match status" value="1"/>
</dbReference>
<keyword evidence="5" id="KW-0547">Nucleotide-binding</keyword>
<feature type="transmembrane region" description="Helical" evidence="9">
    <location>
        <begin position="204"/>
        <end position="224"/>
    </location>
</feature>
<dbReference type="InterPro" id="IPR036890">
    <property type="entry name" value="HATPase_C_sf"/>
</dbReference>
<feature type="domain" description="PDZ" evidence="10">
    <location>
        <begin position="31"/>
        <end position="98"/>
    </location>
</feature>
<feature type="transmembrane region" description="Helical" evidence="9">
    <location>
        <begin position="371"/>
        <end position="393"/>
    </location>
</feature>
<dbReference type="PROSITE" id="PS50106">
    <property type="entry name" value="PDZ"/>
    <property type="match status" value="1"/>
</dbReference>
<dbReference type="PANTHER" id="PTHR24421">
    <property type="entry name" value="NITRATE/NITRITE SENSOR PROTEIN NARX-RELATED"/>
    <property type="match status" value="1"/>
</dbReference>
<dbReference type="PROSITE" id="PS50109">
    <property type="entry name" value="HIS_KIN"/>
    <property type="match status" value="1"/>
</dbReference>
<dbReference type="Proteomes" id="UP000250369">
    <property type="component" value="Unassembled WGS sequence"/>
</dbReference>
<dbReference type="InterPro" id="IPR036034">
    <property type="entry name" value="PDZ_sf"/>
</dbReference>
<dbReference type="InterPro" id="IPR005467">
    <property type="entry name" value="His_kinase_dom"/>
</dbReference>
<evidence type="ECO:0000259" key="10">
    <source>
        <dbReference type="PROSITE" id="PS50106"/>
    </source>
</evidence>
<keyword evidence="9" id="KW-0812">Transmembrane</keyword>
<proteinExistence type="predicted"/>
<keyword evidence="4" id="KW-0808">Transferase</keyword>
<feature type="transmembrane region" description="Helical" evidence="9">
    <location>
        <begin position="144"/>
        <end position="165"/>
    </location>
</feature>
<dbReference type="Pfam" id="PF07730">
    <property type="entry name" value="HisKA_3"/>
    <property type="match status" value="1"/>
</dbReference>
<evidence type="ECO:0000256" key="7">
    <source>
        <dbReference type="ARBA" id="ARBA00022840"/>
    </source>
</evidence>
<dbReference type="Gene3D" id="1.20.5.1930">
    <property type="match status" value="1"/>
</dbReference>
<dbReference type="EC" id="2.7.13.3" evidence="2"/>
<dbReference type="GO" id="GO:0005524">
    <property type="term" value="F:ATP binding"/>
    <property type="evidence" value="ECO:0007669"/>
    <property type="project" value="UniProtKB-KW"/>
</dbReference>
<feature type="transmembrane region" description="Helical" evidence="9">
    <location>
        <begin position="236"/>
        <end position="260"/>
    </location>
</feature>
<evidence type="ECO:0000256" key="3">
    <source>
        <dbReference type="ARBA" id="ARBA00022553"/>
    </source>
</evidence>
<keyword evidence="8" id="KW-0902">Two-component regulatory system</keyword>
<dbReference type="SUPFAM" id="SSF50156">
    <property type="entry name" value="PDZ domain-like"/>
    <property type="match status" value="1"/>
</dbReference>
<dbReference type="AlphaFoldDB" id="A0A329MAQ9"/>
<evidence type="ECO:0000259" key="11">
    <source>
        <dbReference type="PROSITE" id="PS50109"/>
    </source>
</evidence>
<reference evidence="12 13" key="1">
    <citation type="journal article" date="2009" name="Int. J. Syst. Evol. Microbiol.">
        <title>Paenibacillus contaminans sp. nov., isolated from a contaminated laboratory plate.</title>
        <authorList>
            <person name="Chou J.H."/>
            <person name="Lee J.H."/>
            <person name="Lin M.C."/>
            <person name="Chang P.S."/>
            <person name="Arun A.B."/>
            <person name="Young C.C."/>
            <person name="Chen W.M."/>
        </authorList>
    </citation>
    <scope>NUCLEOTIDE SEQUENCE [LARGE SCALE GENOMIC DNA]</scope>
    <source>
        <strain evidence="12 13">CKOBP-6</strain>
    </source>
</reference>
<dbReference type="PANTHER" id="PTHR24421:SF10">
    <property type="entry name" value="NITRATE_NITRITE SENSOR PROTEIN NARQ"/>
    <property type="match status" value="1"/>
</dbReference>
<dbReference type="InterPro" id="IPR001478">
    <property type="entry name" value="PDZ"/>
</dbReference>
<dbReference type="GO" id="GO:0046983">
    <property type="term" value="F:protein dimerization activity"/>
    <property type="evidence" value="ECO:0007669"/>
    <property type="project" value="InterPro"/>
</dbReference>
<sequence length="783" mass="90410">MRSKIFTRFSLSAFIGIQIWIMYLMFSFPVLGINLQRDGNGNWVINELDTRNMAEPYLGLRIGDIITEINGLDTDDYKSVRQVRTIDQAEKIAYKRDGVTYEVTTENIPKISAIDLFALSGEAITLVIAFLLYRKTADSISARYLSLVFFNTAVIFISLCGSMRGDELARVLMGVSMQLLPIAFLHFLIIFFKEKGGIQLPVNNFKYLYLISALCFAIELNLYVPTEATYYIHKYITTLTMLIFISGITINLFILTSMFIKYRKVKSYLSTIIKTVWASLFVSFLPIAMFSFIPRIFYHMDLVDPFYMGWFILFFPITFAYLIMTKQLYDIDIVVRRIVFSVAIAIVPSLVITGIVKVLTLDDPKFTWERFLFFFIAATMIMAFSIYSFEYFTNKLMPVLFPRKHMLQNSIKQIARKLGFISSFREIKDIVLVDIVRTLDVYGGAVVFKYREMMEVISEGEIDTDTVERLVTADTLEHPDYTCFEIVRNDKYSCCLIMTKKRTGTLLGAEELQWLNMIISYLAVSLENVYLIRELMMKLQQMASQIQDEKVAKEFAWFRKLSFELQEKERQRIAADLHDSTLQDLFFLKRRLRTFMDKYGLTDEAVKQMNGFIEYIETINMTLRESCFELHPYLLKEIGLVRTIEKLIERESYTCKTALHFQAEQDEQIEELPMETKKHLFRIVQELITNAKKHAEADNVRIRLSASDKGLLLVYEDDGVGFDESQVKAKDVGSGGMGVEQIKSRIFHLNGRMKLQTSPGKGVRVRIELPAAGHSLESFESGA</sequence>
<protein>
    <recommendedName>
        <fullName evidence="2">histidine kinase</fullName>
        <ecNumber evidence="2">2.7.13.3</ecNumber>
    </recommendedName>
</protein>
<keyword evidence="7" id="KW-0067">ATP-binding</keyword>
<keyword evidence="9" id="KW-0472">Membrane</keyword>
<feature type="transmembrane region" description="Helical" evidence="9">
    <location>
        <begin position="305"/>
        <end position="323"/>
    </location>
</feature>
<name>A0A329MAQ9_9BACL</name>
<dbReference type="SMART" id="SM00387">
    <property type="entry name" value="HATPase_c"/>
    <property type="match status" value="1"/>
</dbReference>
<dbReference type="Pfam" id="PF02518">
    <property type="entry name" value="HATPase_c"/>
    <property type="match status" value="1"/>
</dbReference>
<keyword evidence="6" id="KW-0418">Kinase</keyword>
<dbReference type="GO" id="GO:0000155">
    <property type="term" value="F:phosphorelay sensor kinase activity"/>
    <property type="evidence" value="ECO:0007669"/>
    <property type="project" value="InterPro"/>
</dbReference>